<reference evidence="5 6" key="1">
    <citation type="submission" date="2015-09" db="EMBL/GenBank/DDBJ databases">
        <title>Draft genome of the scarab beetle Oryctes borbonicus.</title>
        <authorList>
            <person name="Meyer J.M."/>
            <person name="Markov G.V."/>
            <person name="Baskaran P."/>
            <person name="Herrmann M."/>
            <person name="Sommer R.J."/>
            <person name="Roedelsperger C."/>
        </authorList>
    </citation>
    <scope>NUCLEOTIDE SEQUENCE [LARGE SCALE GENOMIC DNA]</scope>
    <source>
        <strain evidence="5">OB123</strain>
        <tissue evidence="5">Whole animal</tissue>
    </source>
</reference>
<evidence type="ECO:0000259" key="3">
    <source>
        <dbReference type="Pfam" id="PF12874"/>
    </source>
</evidence>
<feature type="region of interest" description="Disordered" evidence="2">
    <location>
        <begin position="37"/>
        <end position="56"/>
    </location>
</feature>
<dbReference type="PANTHER" id="PTHR31434:SF2">
    <property type="entry name" value="S PHASE CYCLIN A-ASSOCIATED PROTEIN IN THE ENDOPLASMIC RETICULUM"/>
    <property type="match status" value="1"/>
</dbReference>
<feature type="compositionally biased region" description="Basic and acidic residues" evidence="2">
    <location>
        <begin position="267"/>
        <end position="278"/>
    </location>
</feature>
<evidence type="ECO:0000256" key="2">
    <source>
        <dbReference type="SAM" id="MobiDB-lite"/>
    </source>
</evidence>
<feature type="compositionally biased region" description="Polar residues" evidence="2">
    <location>
        <begin position="163"/>
        <end position="182"/>
    </location>
</feature>
<sequence>MEQVRMLIQEEGREARNLLTFNISAVDDGLVNSSKVMRKPPCSPRINEPRRPVKTSSRSILVRSGARVRSASTGRDKKSELRARYWALLFGNLQRSIAEIYNTVETHESLTECQEVILVLENYLRDFNGLAEWFRLKWDYENTPAPQRPTSLAWDICKTNLTKTGKSGKSTPVGSGRASPNVSHGKVSPKPLHSRGKSPNTLTLPVNEENMKLPKEIVKDEVVKNLEDNSEISESPIKTSISVDTLPSATSISADGELSISETETSYSKEKESEKVDTEAESLDSQDSNSSDSVQQIDKEEKPPEEKKLPEFMKKQETKIIDSPSEDQRTYDIFRKVGVQSAEKSTSTEDDFPKLKKSTAVKISQECQTDESVEKKVSPAKIRSVDLKLTKTLPLSRPAYSTALTRSASAKLVSTTRPKEILKPSLNTGLKPKIIKSAQTSVKSLPNITPKACLARSKTVGDMKSSPVKIVNTNRPMFRLSTKPEPQKSSLKLTENKRPKPAAVTKTKAVSSSADKLAKINSTNEFGSSAETLVNQTSTDNINAVQSSNSMTSSVETLSNEKVAADGWFTVKCRSRFRNGNGKGRKSDTMLSWATRFHQISATASLPALALLPESNDQKASTKSIDKSAKDNLNTLKSLKDKELTSLVAKTQRKPINMFMKRSHTTLSKITLPKTDSLKKLSQSKASSISINKKVEREKYENKRKSIMDMDSETDDEMKLKDAQEDLVTEEEHRQLSEEEDRLNKEIEKLQGLEIDVDTETDGTETDCELQGDCEGGTSEALINEDEDEMSLEARYEPMLAGMSWGERVDILATLKALVARHPGRALELHQKLSNPARKLSLTETLKKYQAKQMEAQQRRQYLQHEKALKLKTLLDRVRDVKEAKLQLIEERKKKYQAKQMEAQQRRQYLQHEKALKLKTLLDRVRDVKEAKLQLIEERKKRMEVRLQRAEHNRIRHLRGIVRKAHNEEEKLKEIAFINELEAQNKRHDFMVLCREKKGRIQVIQEDRRKRLEEKAAKEAAVEERRRALERERLEKLDRLQVERRQRDERIGQLQQQRERERQDLAREKARDREERLSALHAQQLASTQELQKRIVQKQEESARRHEENMEQIRQKALELSIHRCYTDDNQAPNIIPYPTQKLCTVCNILIKSEVYLMSHLRGRLHQESVKQANSTPMQGKELEEYNLKNIVDAPIDKEDPKDVAAKERGKTHRKRCKKIRQRMSVKGAEFETAYKKKDIDCANKRNYNRNINTICSITNQAPQGWSSSTSSQLDRILNELCRLLSKGGNDDLLVFQNVNGFGVLGKLFQLSQDQNSPIAIKSLVIACNLWQLACKNTDAGRNNCEYVVLSNRLTPVIDLLHLKLQNVSNCDDTPPSDALCTALMQLLATVLRNTPKDASSNRV</sequence>
<feature type="non-terminal residue" evidence="5">
    <location>
        <position position="1404"/>
    </location>
</feature>
<dbReference type="InterPro" id="IPR032446">
    <property type="entry name" value="SCAPER_N"/>
</dbReference>
<dbReference type="Pfam" id="PF16501">
    <property type="entry name" value="SCAPER_N"/>
    <property type="match status" value="1"/>
</dbReference>
<protein>
    <submittedName>
        <fullName evidence="5">Uncharacterized protein</fullName>
    </submittedName>
</protein>
<feature type="domain" description="S phase cyclin A-associated protein in the endoplasmic reticulum N-terminal" evidence="4">
    <location>
        <begin position="72"/>
        <end position="164"/>
    </location>
</feature>
<feature type="region of interest" description="Disordered" evidence="2">
    <location>
        <begin position="479"/>
        <end position="501"/>
    </location>
</feature>
<comment type="caution">
    <text evidence="5">The sequence shown here is derived from an EMBL/GenBank/DDBJ whole genome shotgun (WGS) entry which is preliminary data.</text>
</comment>
<dbReference type="PANTHER" id="PTHR31434">
    <property type="entry name" value="S PHASE CYCLIN A-ASSOCIATED PROTEIN IN THE ENDOPLASMIC RETICULUM"/>
    <property type="match status" value="1"/>
</dbReference>
<feature type="compositionally biased region" description="Basic and acidic residues" evidence="2">
    <location>
        <begin position="297"/>
        <end position="327"/>
    </location>
</feature>
<organism evidence="5 6">
    <name type="scientific">Oryctes borbonicus</name>
    <dbReference type="NCBI Taxonomy" id="1629725"/>
    <lineage>
        <taxon>Eukaryota</taxon>
        <taxon>Metazoa</taxon>
        <taxon>Ecdysozoa</taxon>
        <taxon>Arthropoda</taxon>
        <taxon>Hexapoda</taxon>
        <taxon>Insecta</taxon>
        <taxon>Pterygota</taxon>
        <taxon>Neoptera</taxon>
        <taxon>Endopterygota</taxon>
        <taxon>Coleoptera</taxon>
        <taxon>Polyphaga</taxon>
        <taxon>Scarabaeiformia</taxon>
        <taxon>Scarabaeidae</taxon>
        <taxon>Dynastinae</taxon>
        <taxon>Oryctes</taxon>
    </lineage>
</organism>
<gene>
    <name evidence="5" type="ORF">AMK59_2210</name>
</gene>
<dbReference type="InterPro" id="IPR036236">
    <property type="entry name" value="Znf_C2H2_sf"/>
</dbReference>
<accession>A0A0T6BHL8</accession>
<evidence type="ECO:0000259" key="4">
    <source>
        <dbReference type="Pfam" id="PF16501"/>
    </source>
</evidence>
<proteinExistence type="predicted"/>
<feature type="domain" description="C2H2-type" evidence="3">
    <location>
        <begin position="1144"/>
        <end position="1166"/>
    </location>
</feature>
<dbReference type="InterPro" id="IPR013087">
    <property type="entry name" value="Znf_C2H2_type"/>
</dbReference>
<evidence type="ECO:0000313" key="6">
    <source>
        <dbReference type="Proteomes" id="UP000051574"/>
    </source>
</evidence>
<dbReference type="Pfam" id="PF12874">
    <property type="entry name" value="zf-met"/>
    <property type="match status" value="1"/>
</dbReference>
<evidence type="ECO:0000256" key="1">
    <source>
        <dbReference type="SAM" id="Coils"/>
    </source>
</evidence>
<feature type="region of interest" description="Disordered" evidence="2">
    <location>
        <begin position="1048"/>
        <end position="1072"/>
    </location>
</feature>
<name>A0A0T6BHL8_9SCAR</name>
<keyword evidence="6" id="KW-1185">Reference proteome</keyword>
<feature type="coiled-coil region" evidence="1">
    <location>
        <begin position="720"/>
        <end position="756"/>
    </location>
</feature>
<feature type="compositionally biased region" description="Low complexity" evidence="2">
    <location>
        <begin position="285"/>
        <end position="296"/>
    </location>
</feature>
<keyword evidence="1" id="KW-0175">Coiled coil</keyword>
<dbReference type="OrthoDB" id="71500at2759"/>
<feature type="region of interest" description="Disordered" evidence="2">
    <location>
        <begin position="163"/>
        <end position="208"/>
    </location>
</feature>
<dbReference type="EMBL" id="LJIG01000178">
    <property type="protein sequence ID" value="KRT86762.1"/>
    <property type="molecule type" value="Genomic_DNA"/>
</dbReference>
<dbReference type="Proteomes" id="UP000051574">
    <property type="component" value="Unassembled WGS sequence"/>
</dbReference>
<feature type="region of interest" description="Disordered" evidence="2">
    <location>
        <begin position="253"/>
        <end position="327"/>
    </location>
</feature>
<evidence type="ECO:0000313" key="5">
    <source>
        <dbReference type="EMBL" id="KRT86762.1"/>
    </source>
</evidence>
<dbReference type="SUPFAM" id="SSF57667">
    <property type="entry name" value="beta-beta-alpha zinc fingers"/>
    <property type="match status" value="1"/>
</dbReference>
<feature type="coiled-coil region" evidence="1">
    <location>
        <begin position="839"/>
        <end position="953"/>
    </location>
</feature>